<evidence type="ECO:0000259" key="3">
    <source>
        <dbReference type="Pfam" id="PF24883"/>
    </source>
</evidence>
<organism evidence="4 5">
    <name type="scientific">Mycena albidolilacea</name>
    <dbReference type="NCBI Taxonomy" id="1033008"/>
    <lineage>
        <taxon>Eukaryota</taxon>
        <taxon>Fungi</taxon>
        <taxon>Dikarya</taxon>
        <taxon>Basidiomycota</taxon>
        <taxon>Agaricomycotina</taxon>
        <taxon>Agaricomycetes</taxon>
        <taxon>Agaricomycetidae</taxon>
        <taxon>Agaricales</taxon>
        <taxon>Marasmiineae</taxon>
        <taxon>Mycenaceae</taxon>
        <taxon>Mycena</taxon>
    </lineage>
</organism>
<evidence type="ECO:0000256" key="2">
    <source>
        <dbReference type="SAM" id="MobiDB-lite"/>
    </source>
</evidence>
<keyword evidence="5" id="KW-1185">Reference proteome</keyword>
<accession>A0AAD7EIA2</accession>
<keyword evidence="1" id="KW-0677">Repeat</keyword>
<gene>
    <name evidence="4" type="ORF">DFH08DRAFT_1085498</name>
</gene>
<reference evidence="4" key="1">
    <citation type="submission" date="2023-03" db="EMBL/GenBank/DDBJ databases">
        <title>Massive genome expansion in bonnet fungi (Mycena s.s.) driven by repeated elements and novel gene families across ecological guilds.</title>
        <authorList>
            <consortium name="Lawrence Berkeley National Laboratory"/>
            <person name="Harder C.B."/>
            <person name="Miyauchi S."/>
            <person name="Viragh M."/>
            <person name="Kuo A."/>
            <person name="Thoen E."/>
            <person name="Andreopoulos B."/>
            <person name="Lu D."/>
            <person name="Skrede I."/>
            <person name="Drula E."/>
            <person name="Henrissat B."/>
            <person name="Morin E."/>
            <person name="Kohler A."/>
            <person name="Barry K."/>
            <person name="LaButti K."/>
            <person name="Morin E."/>
            <person name="Salamov A."/>
            <person name="Lipzen A."/>
            <person name="Mereny Z."/>
            <person name="Hegedus B."/>
            <person name="Baldrian P."/>
            <person name="Stursova M."/>
            <person name="Weitz H."/>
            <person name="Taylor A."/>
            <person name="Grigoriev I.V."/>
            <person name="Nagy L.G."/>
            <person name="Martin F."/>
            <person name="Kauserud H."/>
        </authorList>
    </citation>
    <scope>NUCLEOTIDE SEQUENCE</scope>
    <source>
        <strain evidence="4">CBHHK002</strain>
    </source>
</reference>
<dbReference type="AlphaFoldDB" id="A0AAD7EIA2"/>
<evidence type="ECO:0000313" key="5">
    <source>
        <dbReference type="Proteomes" id="UP001218218"/>
    </source>
</evidence>
<dbReference type="Gene3D" id="3.40.50.300">
    <property type="entry name" value="P-loop containing nucleotide triphosphate hydrolases"/>
    <property type="match status" value="1"/>
</dbReference>
<protein>
    <recommendedName>
        <fullName evidence="3">Nephrocystin 3-like N-terminal domain-containing protein</fullName>
    </recommendedName>
</protein>
<evidence type="ECO:0000256" key="1">
    <source>
        <dbReference type="ARBA" id="ARBA00022737"/>
    </source>
</evidence>
<evidence type="ECO:0000313" key="4">
    <source>
        <dbReference type="EMBL" id="KAJ7323329.1"/>
    </source>
</evidence>
<proteinExistence type="predicted"/>
<sequence length="922" mass="103999">MSSSQGEYSYVSPLDRQTFSLPASLSSAPIFSEETHPGFATSVYTFAGTAADCPQEFPIGLADADRIIDPSTNFELLTSSHVFPFPGDFQGDASIAAGIDQPSWEDPPHAPRTCINGGTFIGGNVNHIQRSGDSGLHILYRAAAGDATHDSEDRFPQPRCHPETRKKMLDMLLNWTSGTQPPTTGIFEDDEDEANSTSSDGPSSPILWLHGPAGAGKSAIAQSLCQTLEEDSRLMASFFFKRGHPSRGHAKRLFATIAYQLALHLPDLNRHISQSVEKDPSLVDKSLAIQLKRLILEPLRQMGPTPPLVVVIDGLDECEDPNIQQHILILIGRAVDKQQLPLQFLVTSRPESHIREIFSGALNGIHCHVNVTQSFDDVRKYLLDEFARIHHEHRETMVMVSYPWPSQEIVDDLVWTSSGYFIYASTVVKFIDDKNWRPTERLEVITGMKELHSGSPFAALDRLYTEILSRVHARPLVLKILAVLLARRLRPSCIDQLLELEPGDVRLALRGLHSVINIPRESESRFGSILSFHHASFHDFLQDPARAGIFCVSGHSHQTDLCFHILRALSYTHDEPSLNRHGHVSWALGENALEIMLSLEPTPGLVTMLRSFNPDFLFKDVTSGSLDMWSAGGVDRVLDWLKRSRPMPTDLIHVWEDYSFMVYCQSGWTIIVEPTAPGKCTEIRVTEEDRDNAYQILSQASPSLIRILQAMILIQLHDRKKASSYFHGVKHMIHKLLFTIHIMLDLSWDELRTMICSLRPLIGNRAEWRFIKILSIVASDSTLFPPQFDSILWDLASGSLHVFQQVLSGEMDEIILWDFLIFIGSSLFLRSCLPSPQLLRDLCFVEPMLMGEKSRSCLNYHAAQWLKTFPQPPLELIRRLEGYYWEQATIGDSMEGDWKDWKEHLKPYLDLVKPDRNVGRSN</sequence>
<dbReference type="Proteomes" id="UP001218218">
    <property type="component" value="Unassembled WGS sequence"/>
</dbReference>
<comment type="caution">
    <text evidence="4">The sequence shown here is derived from an EMBL/GenBank/DDBJ whole genome shotgun (WGS) entry which is preliminary data.</text>
</comment>
<feature type="region of interest" description="Disordered" evidence="2">
    <location>
        <begin position="179"/>
        <end position="206"/>
    </location>
</feature>
<feature type="domain" description="Nephrocystin 3-like N-terminal" evidence="3">
    <location>
        <begin position="196"/>
        <end position="349"/>
    </location>
</feature>
<dbReference type="InterPro" id="IPR056884">
    <property type="entry name" value="NPHP3-like_N"/>
</dbReference>
<dbReference type="InterPro" id="IPR027417">
    <property type="entry name" value="P-loop_NTPase"/>
</dbReference>
<dbReference type="EMBL" id="JARIHO010000047">
    <property type="protein sequence ID" value="KAJ7323329.1"/>
    <property type="molecule type" value="Genomic_DNA"/>
</dbReference>
<dbReference type="Pfam" id="PF24883">
    <property type="entry name" value="NPHP3_N"/>
    <property type="match status" value="1"/>
</dbReference>
<dbReference type="SUPFAM" id="SSF52540">
    <property type="entry name" value="P-loop containing nucleoside triphosphate hydrolases"/>
    <property type="match status" value="1"/>
</dbReference>
<dbReference type="PANTHER" id="PTHR10039:SF17">
    <property type="entry name" value="FUNGAL STAND N-TERMINAL GOODBYE DOMAIN-CONTAINING PROTEIN-RELATED"/>
    <property type="match status" value="1"/>
</dbReference>
<dbReference type="PANTHER" id="PTHR10039">
    <property type="entry name" value="AMELOGENIN"/>
    <property type="match status" value="1"/>
</dbReference>
<name>A0AAD7EIA2_9AGAR</name>